<dbReference type="EMBL" id="CAJOBF010000268">
    <property type="protein sequence ID" value="CAF3786985.1"/>
    <property type="molecule type" value="Genomic_DNA"/>
</dbReference>
<dbReference type="GO" id="GO:0005886">
    <property type="term" value="C:plasma membrane"/>
    <property type="evidence" value="ECO:0007669"/>
    <property type="project" value="InterPro"/>
</dbReference>
<dbReference type="PANTHER" id="PTHR34295">
    <property type="entry name" value="BIOTIN TRANSPORTER BIOY"/>
    <property type="match status" value="1"/>
</dbReference>
<reference evidence="2" key="1">
    <citation type="submission" date="2021-02" db="EMBL/GenBank/DDBJ databases">
        <authorList>
            <person name="Nowell W R."/>
        </authorList>
    </citation>
    <scope>NUCLEOTIDE SEQUENCE</scope>
</reference>
<feature type="transmembrane region" description="Helical" evidence="1">
    <location>
        <begin position="271"/>
        <end position="290"/>
    </location>
</feature>
<dbReference type="PANTHER" id="PTHR34295:SF1">
    <property type="entry name" value="BIOTIN TRANSPORTER BIOY"/>
    <property type="match status" value="1"/>
</dbReference>
<dbReference type="GO" id="GO:0015225">
    <property type="term" value="F:biotin transmembrane transporter activity"/>
    <property type="evidence" value="ECO:0007669"/>
    <property type="project" value="InterPro"/>
</dbReference>
<feature type="transmembrane region" description="Helical" evidence="1">
    <location>
        <begin position="247"/>
        <end position="264"/>
    </location>
</feature>
<evidence type="ECO:0000313" key="3">
    <source>
        <dbReference type="Proteomes" id="UP000663842"/>
    </source>
</evidence>
<dbReference type="Pfam" id="PF02632">
    <property type="entry name" value="BioY"/>
    <property type="match status" value="1"/>
</dbReference>
<proteinExistence type="predicted"/>
<sequence length="534" mass="60237">MSAINSNNQITKLDYPTKNLRENVIIKQQSSKEELGSASLERDVCSRGNNAVTKEPPKLDKESIVGSVTLPSTVKSKFLSQDLDKMFQAFLKPNKDFYELVKLYTGETTELKVIGRKAVFSTLDHGGNLKPVFIMEVDEDENNIILKSQYDKDISECRPEYHDEMNLLLRHISLQDKEDATEKETPIVNSSYFLDKYLKQKKMWLINVQMNLNNVIKKSITKTRVTQVVLGIALMFLSAQVQIPLKPVPITLYTVGTLIIALCYDKKEAMYSIVGFVSLGAIGFPVFSGFSAGLPVLLGPTGGYLFGMILCVYVVTTMREKFGEDSMLKLFTYSVIGSICVFMLGIPQFALFVGIEKSITLGILPFIIPGIVKAMFTASSVSMMNNVKNKLIIVTLLFIVNLASSCSPISNNLNLSVIKKAEELPQHGILQEKKGYIYLKLDDQYIHSLYHIIQKFDNKAQKPPYFRTSDAVGAHISVMYERETENLKVEEIGKRYYVLRVKSSELERLRLKYGLTKLLNGFKYHITIAVKNLE</sequence>
<feature type="transmembrane region" description="Helical" evidence="1">
    <location>
        <begin position="391"/>
        <end position="410"/>
    </location>
</feature>
<feature type="transmembrane region" description="Helical" evidence="1">
    <location>
        <begin position="330"/>
        <end position="353"/>
    </location>
</feature>
<keyword evidence="1" id="KW-0812">Transmembrane</keyword>
<evidence type="ECO:0000256" key="1">
    <source>
        <dbReference type="SAM" id="Phobius"/>
    </source>
</evidence>
<dbReference type="Gene3D" id="1.10.1760.20">
    <property type="match status" value="1"/>
</dbReference>
<comment type="caution">
    <text evidence="2">The sequence shown here is derived from an EMBL/GenBank/DDBJ whole genome shotgun (WGS) entry which is preliminary data.</text>
</comment>
<organism evidence="2 3">
    <name type="scientific">Rotaria magnacalcarata</name>
    <dbReference type="NCBI Taxonomy" id="392030"/>
    <lineage>
        <taxon>Eukaryota</taxon>
        <taxon>Metazoa</taxon>
        <taxon>Spiralia</taxon>
        <taxon>Gnathifera</taxon>
        <taxon>Rotifera</taxon>
        <taxon>Eurotatoria</taxon>
        <taxon>Bdelloidea</taxon>
        <taxon>Philodinida</taxon>
        <taxon>Philodinidae</taxon>
        <taxon>Rotaria</taxon>
    </lineage>
</organism>
<protein>
    <submittedName>
        <fullName evidence="2">Uncharacterized protein</fullName>
    </submittedName>
</protein>
<evidence type="ECO:0000313" key="2">
    <source>
        <dbReference type="EMBL" id="CAF3786985.1"/>
    </source>
</evidence>
<keyword evidence="1" id="KW-1133">Transmembrane helix</keyword>
<name>A0A819AKV3_9BILA</name>
<dbReference type="Proteomes" id="UP000663842">
    <property type="component" value="Unassembled WGS sequence"/>
</dbReference>
<dbReference type="AlphaFoldDB" id="A0A819AKV3"/>
<feature type="transmembrane region" description="Helical" evidence="1">
    <location>
        <begin position="296"/>
        <end position="318"/>
    </location>
</feature>
<feature type="transmembrane region" description="Helical" evidence="1">
    <location>
        <begin position="225"/>
        <end position="241"/>
    </location>
</feature>
<accession>A0A819AKV3</accession>
<dbReference type="InterPro" id="IPR003784">
    <property type="entry name" value="BioY"/>
</dbReference>
<feature type="transmembrane region" description="Helical" evidence="1">
    <location>
        <begin position="359"/>
        <end position="379"/>
    </location>
</feature>
<keyword evidence="1" id="KW-0472">Membrane</keyword>
<gene>
    <name evidence="2" type="ORF">UXM345_LOCUS3997</name>
</gene>